<keyword evidence="5" id="KW-1185">Reference proteome</keyword>
<evidence type="ECO:0000256" key="1">
    <source>
        <dbReference type="ARBA" id="ARBA00023122"/>
    </source>
</evidence>
<sequence length="614" mass="68799">MTSGLTEIESFIAKIPPFDLLPEHAIELLVKHIEILYLRSGEPLPPDTITKPSLFIIRKGLLAYFEQDSTLIDKYGEQDLCTIFAFANDELAINVKAEEDCILYSLGVADILPVIEKNQQVIDFLQHSAAQRLQVKVHQLAQDDVINASLGNARLEQFYHSGVETIDAQQSIQQAAIKMTEKRYSCLVVEDDKKAVGIITDKDLRSRCIAKGVDITSPIADIMTKSLKTIDATSNAYDALLLMNSSKIHHFPVTKNGELDGMVTITDLMHFEGQNAVNITHMIRKAKSVAALEEIALLIPKLQMRMTKIGTTALNVSKSISAICQSLTQRMIELAIERLGQPPVKFAWLAAGSQARKEQYACSDQDNALIICDTATEHDMQWFSDLADFVCHGLAQCGFIYCPGDVMAMNAKWRQKQSAWHQYFSQWVETPEPQALMHCSIFFDLTTVYGDESLLGEVRQRMLERTKTNTLFIAHLTKNALQLKPPLGMFRDFVLKQNGKNKKTFDIKHNGIAPIVDLARIYALSLGITAVSTIERLEQCAGTKVLTQASAANLIDAFQLLHQLKLKHQVMQQKQGESPDNDISPKEISRLERAHLKDAFKVIKTLQDSRQTVY</sequence>
<dbReference type="PANTHER" id="PTHR43080">
    <property type="entry name" value="CBS DOMAIN-CONTAINING PROTEIN CBSX3, MITOCHONDRIAL"/>
    <property type="match status" value="1"/>
</dbReference>
<dbReference type="InterPro" id="IPR018821">
    <property type="entry name" value="DUF294_put_nucleoTrafse_sb-bd"/>
</dbReference>
<dbReference type="InterPro" id="IPR000644">
    <property type="entry name" value="CBS_dom"/>
</dbReference>
<dbReference type="Gene3D" id="2.60.120.10">
    <property type="entry name" value="Jelly Rolls"/>
    <property type="match status" value="1"/>
</dbReference>
<gene>
    <name evidence="4" type="ORF">theurythT_18280</name>
</gene>
<dbReference type="InterPro" id="IPR018490">
    <property type="entry name" value="cNMP-bd_dom_sf"/>
</dbReference>
<dbReference type="SUPFAM" id="SSF51206">
    <property type="entry name" value="cAMP-binding domain-like"/>
    <property type="match status" value="1"/>
</dbReference>
<dbReference type="RefSeq" id="WP_284207734.1">
    <property type="nucleotide sequence ID" value="NZ_BSSU01000008.1"/>
</dbReference>
<feature type="domain" description="CBS" evidence="3">
    <location>
        <begin position="223"/>
        <end position="279"/>
    </location>
</feature>
<dbReference type="InterPro" id="IPR005105">
    <property type="entry name" value="GlnD_Uridyltrans_N"/>
</dbReference>
<dbReference type="PROSITE" id="PS51371">
    <property type="entry name" value="CBS"/>
    <property type="match status" value="2"/>
</dbReference>
<dbReference type="Gene3D" id="3.10.580.10">
    <property type="entry name" value="CBS-domain"/>
    <property type="match status" value="1"/>
</dbReference>
<dbReference type="PANTHER" id="PTHR43080:SF2">
    <property type="entry name" value="CBS DOMAIN-CONTAINING PROTEIN"/>
    <property type="match status" value="1"/>
</dbReference>
<name>A0ABQ6H2G7_9GAMM</name>
<dbReference type="EMBL" id="BSSU01000008">
    <property type="protein sequence ID" value="GLX82376.1"/>
    <property type="molecule type" value="Genomic_DNA"/>
</dbReference>
<organism evidence="4 5">
    <name type="scientific">Thalassotalea eurytherma</name>
    <dbReference type="NCBI Taxonomy" id="1144278"/>
    <lineage>
        <taxon>Bacteria</taxon>
        <taxon>Pseudomonadati</taxon>
        <taxon>Pseudomonadota</taxon>
        <taxon>Gammaproteobacteria</taxon>
        <taxon>Alteromonadales</taxon>
        <taxon>Colwelliaceae</taxon>
        <taxon>Thalassotalea</taxon>
    </lineage>
</organism>
<reference evidence="4 5" key="1">
    <citation type="submission" date="2023-03" db="EMBL/GenBank/DDBJ databases">
        <title>Draft genome sequence of Thalassotalea eurytherma JCM 18482T.</title>
        <authorList>
            <person name="Sawabe T."/>
        </authorList>
    </citation>
    <scope>NUCLEOTIDE SEQUENCE [LARGE SCALE GENOMIC DNA]</scope>
    <source>
        <strain evidence="4 5">JCM 18482</strain>
    </source>
</reference>
<evidence type="ECO:0000313" key="5">
    <source>
        <dbReference type="Proteomes" id="UP001157133"/>
    </source>
</evidence>
<dbReference type="SMART" id="SM00116">
    <property type="entry name" value="CBS"/>
    <property type="match status" value="2"/>
</dbReference>
<dbReference type="SUPFAM" id="SSF54631">
    <property type="entry name" value="CBS-domain pair"/>
    <property type="match status" value="1"/>
</dbReference>
<dbReference type="InterPro" id="IPR014710">
    <property type="entry name" value="RmlC-like_jellyroll"/>
</dbReference>
<dbReference type="CDD" id="cd04587">
    <property type="entry name" value="CBS_pair_CAP-ED_NT_Pol-beta-like_DUF294_assoc"/>
    <property type="match status" value="1"/>
</dbReference>
<dbReference type="Pfam" id="PF00571">
    <property type="entry name" value="CBS"/>
    <property type="match status" value="2"/>
</dbReference>
<evidence type="ECO:0000313" key="4">
    <source>
        <dbReference type="EMBL" id="GLX82376.1"/>
    </source>
</evidence>
<dbReference type="Proteomes" id="UP001157133">
    <property type="component" value="Unassembled WGS sequence"/>
</dbReference>
<proteinExistence type="predicted"/>
<dbReference type="Pfam" id="PF10335">
    <property type="entry name" value="DUF294_C"/>
    <property type="match status" value="1"/>
</dbReference>
<keyword evidence="1 2" id="KW-0129">CBS domain</keyword>
<feature type="domain" description="CBS" evidence="3">
    <location>
        <begin position="159"/>
        <end position="215"/>
    </location>
</feature>
<evidence type="ECO:0000259" key="3">
    <source>
        <dbReference type="PROSITE" id="PS51371"/>
    </source>
</evidence>
<dbReference type="InterPro" id="IPR046342">
    <property type="entry name" value="CBS_dom_sf"/>
</dbReference>
<accession>A0ABQ6H2G7</accession>
<comment type="caution">
    <text evidence="4">The sequence shown here is derived from an EMBL/GenBank/DDBJ whole genome shotgun (WGS) entry which is preliminary data.</text>
</comment>
<protein>
    <submittedName>
        <fullName evidence="4">Cyclic nucleotide-binding protein</fullName>
    </submittedName>
</protein>
<dbReference type="Pfam" id="PF03445">
    <property type="entry name" value="DUF294"/>
    <property type="match status" value="1"/>
</dbReference>
<evidence type="ECO:0000256" key="2">
    <source>
        <dbReference type="PROSITE-ProRule" id="PRU00703"/>
    </source>
</evidence>
<dbReference type="InterPro" id="IPR051257">
    <property type="entry name" value="Diverse_CBS-Domain"/>
</dbReference>
<dbReference type="CDD" id="cd05401">
    <property type="entry name" value="NT_GlnE_GlnD_like"/>
    <property type="match status" value="1"/>
</dbReference>